<keyword evidence="4 6" id="KW-1133">Transmembrane helix</keyword>
<evidence type="ECO:0000256" key="5">
    <source>
        <dbReference type="ARBA" id="ARBA00023136"/>
    </source>
</evidence>
<evidence type="ECO:0000313" key="7">
    <source>
        <dbReference type="EMBL" id="TDQ57713.1"/>
    </source>
</evidence>
<dbReference type="Pfam" id="PF03899">
    <property type="entry name" value="ATP-synt_I"/>
    <property type="match status" value="1"/>
</dbReference>
<feature type="transmembrane region" description="Helical" evidence="6">
    <location>
        <begin position="12"/>
        <end position="34"/>
    </location>
</feature>
<dbReference type="EMBL" id="SNYQ01000004">
    <property type="protein sequence ID" value="TDQ57713.1"/>
    <property type="molecule type" value="Genomic_DNA"/>
</dbReference>
<name>A0A4R6VB92_9PAST</name>
<dbReference type="Proteomes" id="UP000295657">
    <property type="component" value="Unassembled WGS sequence"/>
</dbReference>
<feature type="transmembrane region" description="Helical" evidence="6">
    <location>
        <begin position="74"/>
        <end position="95"/>
    </location>
</feature>
<reference evidence="7 8" key="1">
    <citation type="submission" date="2019-03" db="EMBL/GenBank/DDBJ databases">
        <title>Genomic Encyclopedia of Type Strains, Phase IV (KMG-IV): sequencing the most valuable type-strain genomes for metagenomic binning, comparative biology and taxonomic classification.</title>
        <authorList>
            <person name="Goeker M."/>
        </authorList>
    </citation>
    <scope>NUCLEOTIDE SEQUENCE [LARGE SCALE GENOMIC DNA]</scope>
    <source>
        <strain evidence="7 8">DSM 28403</strain>
    </source>
</reference>
<dbReference type="InterPro" id="IPR005598">
    <property type="entry name" value="ATP_synth_I"/>
</dbReference>
<keyword evidence="8" id="KW-1185">Reference proteome</keyword>
<evidence type="ECO:0000256" key="3">
    <source>
        <dbReference type="ARBA" id="ARBA00022692"/>
    </source>
</evidence>
<comment type="subcellular location">
    <subcellularLocation>
        <location evidence="1">Cell membrane</location>
        <topology evidence="1">Multi-pass membrane protein</topology>
    </subcellularLocation>
</comment>
<comment type="caution">
    <text evidence="7">The sequence shown here is derived from an EMBL/GenBank/DDBJ whole genome shotgun (WGS) entry which is preliminary data.</text>
</comment>
<sequence length="129" mass="14557">MSLVLANTKRLYIKAFLVELLLIFICAGIVYLLFAHKFSSFLLGSLIAFVPQIAFIGYALFIKSHVPVENKAKVLYQSEGLKLALTVSFFILVFVCLKPDFAGLFTGYFIFIILNNLLPLLFNLNSNRQ</sequence>
<feature type="transmembrane region" description="Helical" evidence="6">
    <location>
        <begin position="101"/>
        <end position="122"/>
    </location>
</feature>
<keyword evidence="5 6" id="KW-0472">Membrane</keyword>
<accession>A0A4R6VB92</accession>
<evidence type="ECO:0000256" key="2">
    <source>
        <dbReference type="ARBA" id="ARBA00022475"/>
    </source>
</evidence>
<evidence type="ECO:0000313" key="8">
    <source>
        <dbReference type="Proteomes" id="UP000295657"/>
    </source>
</evidence>
<proteinExistence type="predicted"/>
<protein>
    <submittedName>
        <fullName evidence="7">ATP synthase protein I</fullName>
    </submittedName>
</protein>
<keyword evidence="2" id="KW-1003">Cell membrane</keyword>
<keyword evidence="3 6" id="KW-0812">Transmembrane</keyword>
<gene>
    <name evidence="7" type="ORF">EDC45_1361</name>
</gene>
<evidence type="ECO:0000256" key="4">
    <source>
        <dbReference type="ARBA" id="ARBA00022989"/>
    </source>
</evidence>
<evidence type="ECO:0000256" key="1">
    <source>
        <dbReference type="ARBA" id="ARBA00004651"/>
    </source>
</evidence>
<dbReference type="GO" id="GO:0005886">
    <property type="term" value="C:plasma membrane"/>
    <property type="evidence" value="ECO:0007669"/>
    <property type="project" value="UniProtKB-SubCell"/>
</dbReference>
<dbReference type="AlphaFoldDB" id="A0A4R6VB92"/>
<evidence type="ECO:0000256" key="6">
    <source>
        <dbReference type="SAM" id="Phobius"/>
    </source>
</evidence>
<feature type="transmembrane region" description="Helical" evidence="6">
    <location>
        <begin position="40"/>
        <end position="62"/>
    </location>
</feature>
<organism evidence="7 8">
    <name type="scientific">Mesocricetibacter intestinalis</name>
    <dbReference type="NCBI Taxonomy" id="1521930"/>
    <lineage>
        <taxon>Bacteria</taxon>
        <taxon>Pseudomonadati</taxon>
        <taxon>Pseudomonadota</taxon>
        <taxon>Gammaproteobacteria</taxon>
        <taxon>Pasteurellales</taxon>
        <taxon>Pasteurellaceae</taxon>
        <taxon>Mesocricetibacter</taxon>
    </lineage>
</organism>
<dbReference type="RefSeq" id="WP_133544781.1">
    <property type="nucleotide sequence ID" value="NZ_SNYQ01000004.1"/>
</dbReference>
<dbReference type="OrthoDB" id="5771248at2"/>